<evidence type="ECO:0000259" key="3">
    <source>
        <dbReference type="Pfam" id="PF19040"/>
    </source>
</evidence>
<keyword evidence="1" id="KW-1133">Transmembrane helix</keyword>
<gene>
    <name evidence="4" type="ORF">A5630_07240</name>
</gene>
<reference evidence="4 5" key="1">
    <citation type="submission" date="2016-06" db="EMBL/GenBank/DDBJ databases">
        <authorList>
            <person name="Kjaerup R.B."/>
            <person name="Dalgaard T.S."/>
            <person name="Juul-Madsen H.R."/>
        </authorList>
    </citation>
    <scope>NUCLEOTIDE SEQUENCE [LARGE SCALE GENOMIC DNA]</scope>
    <source>
        <strain evidence="4 5">1127319.6</strain>
    </source>
</reference>
<evidence type="ECO:0000256" key="1">
    <source>
        <dbReference type="SAM" id="Phobius"/>
    </source>
</evidence>
<protein>
    <recommendedName>
        <fullName evidence="6">Acyltransferase</fullName>
    </recommendedName>
</protein>
<feature type="transmembrane region" description="Helical" evidence="1">
    <location>
        <begin position="95"/>
        <end position="114"/>
    </location>
</feature>
<dbReference type="SUPFAM" id="SSF52266">
    <property type="entry name" value="SGNH hydrolase"/>
    <property type="match status" value="1"/>
</dbReference>
<sequence>MTVASILKRYRRYNRRRYRTAAESHQRLDLQGLRMFAMLTIFATHLLDWPRGGFVTLDVFFVISGFLITGNLLRMAEVNGTVPFKKFYWNRVRRIVPAATVVLILTYLASTLIFKAFRAHEVGIDALFAFIFMANWRFAIQGTDYFHADSSLSPLQHYWSLSVEEQFYFVWPALIFVISLLVLRRSWSHQRRMQLAGGVMGLVIAVSLAWAMYKSATAPAWAYFDTFTRVWELGVGALLATAVGALARIPKPLKPVLSWGGLAVIVASIAIITDPSMGFPAPWALLPVTGSAMVIAAGVGGEPAYQFFLRNPVSTYLGDISYSLYLVHWPVIILLASIMNTSGAYYAAASTLSLGLAIASYHFIENPFRRIDLEKLRSAKRALQHRSLEVRRSTQLAAITATCLLVVALTAFTQRPDAYRHATVPTDIPADIPAAASHDLPMAQTALPKASELRTAIIAALRTTAWPQLDPPVEQVVKDPITSQEVHECGGTTPLSPELCTWGSPTARTRVVVIGDSVALGYLGLLREMALNSNDELQVHSEAQYACYFIDQEIAYKDQALVDACARKKPLAVDYINTTKPDIVIISHFYGPRKLPAGGLLTPQAWGDELQKFIDQIRPSTKKIVLMAPPPDGVPIDECYGKQGSAPADCISNVSDIWKTMAEAEQRVARAVDGQWIDSLPWFCYDGRRCPSFVGTTVTKRDNIHMTLPYGERILPVIQESLTASGVL</sequence>
<dbReference type="Pfam" id="PF19040">
    <property type="entry name" value="SGNH"/>
    <property type="match status" value="1"/>
</dbReference>
<feature type="transmembrane region" description="Helical" evidence="1">
    <location>
        <begin position="396"/>
        <end position="413"/>
    </location>
</feature>
<feature type="domain" description="SGNH" evidence="3">
    <location>
        <begin position="496"/>
        <end position="718"/>
    </location>
</feature>
<feature type="transmembrane region" description="Helical" evidence="1">
    <location>
        <begin position="256"/>
        <end position="273"/>
    </location>
</feature>
<evidence type="ECO:0008006" key="6">
    <source>
        <dbReference type="Google" id="ProtNLM"/>
    </source>
</evidence>
<dbReference type="PANTHER" id="PTHR23028:SF53">
    <property type="entry name" value="ACYL_TRANSF_3 DOMAIN-CONTAINING PROTEIN"/>
    <property type="match status" value="1"/>
</dbReference>
<dbReference type="GO" id="GO:0016020">
    <property type="term" value="C:membrane"/>
    <property type="evidence" value="ECO:0007669"/>
    <property type="project" value="TreeGrafter"/>
</dbReference>
<dbReference type="InterPro" id="IPR043968">
    <property type="entry name" value="SGNH"/>
</dbReference>
<dbReference type="InterPro" id="IPR002656">
    <property type="entry name" value="Acyl_transf_3_dom"/>
</dbReference>
<keyword evidence="1" id="KW-0472">Membrane</keyword>
<evidence type="ECO:0000313" key="5">
    <source>
        <dbReference type="Proteomes" id="UP000093898"/>
    </source>
</evidence>
<dbReference type="Proteomes" id="UP000093898">
    <property type="component" value="Unassembled WGS sequence"/>
</dbReference>
<evidence type="ECO:0000259" key="2">
    <source>
        <dbReference type="Pfam" id="PF01757"/>
    </source>
</evidence>
<comment type="caution">
    <text evidence="4">The sequence shown here is derived from an EMBL/GenBank/DDBJ whole genome shotgun (WGS) entry which is preliminary data.</text>
</comment>
<organism evidence="4 5">
    <name type="scientific">Mycolicibacterium mucogenicum</name>
    <name type="common">Mycobacterium mucogenicum</name>
    <dbReference type="NCBI Taxonomy" id="56689"/>
    <lineage>
        <taxon>Bacteria</taxon>
        <taxon>Bacillati</taxon>
        <taxon>Actinomycetota</taxon>
        <taxon>Actinomycetes</taxon>
        <taxon>Mycobacteriales</taxon>
        <taxon>Mycobacteriaceae</taxon>
        <taxon>Mycolicibacterium</taxon>
    </lineage>
</organism>
<feature type="transmembrane region" description="Helical" evidence="1">
    <location>
        <begin position="195"/>
        <end position="213"/>
    </location>
</feature>
<evidence type="ECO:0000313" key="4">
    <source>
        <dbReference type="EMBL" id="OBJ36302.1"/>
    </source>
</evidence>
<feature type="transmembrane region" description="Helical" evidence="1">
    <location>
        <begin position="30"/>
        <end position="47"/>
    </location>
</feature>
<dbReference type="EMBL" id="LZLC01000250">
    <property type="protein sequence ID" value="OBJ36302.1"/>
    <property type="molecule type" value="Genomic_DNA"/>
</dbReference>
<dbReference type="PANTHER" id="PTHR23028">
    <property type="entry name" value="ACETYLTRANSFERASE"/>
    <property type="match status" value="1"/>
</dbReference>
<dbReference type="Pfam" id="PF01757">
    <property type="entry name" value="Acyl_transf_3"/>
    <property type="match status" value="1"/>
</dbReference>
<dbReference type="GO" id="GO:0009103">
    <property type="term" value="P:lipopolysaccharide biosynthetic process"/>
    <property type="evidence" value="ECO:0007669"/>
    <property type="project" value="TreeGrafter"/>
</dbReference>
<accession>A0A1A3GJT6</accession>
<feature type="transmembrane region" description="Helical" evidence="1">
    <location>
        <begin position="166"/>
        <end position="183"/>
    </location>
</feature>
<feature type="transmembrane region" description="Helical" evidence="1">
    <location>
        <begin position="279"/>
        <end position="299"/>
    </location>
</feature>
<feature type="transmembrane region" description="Helical" evidence="1">
    <location>
        <begin position="233"/>
        <end position="249"/>
    </location>
</feature>
<feature type="transmembrane region" description="Helical" evidence="1">
    <location>
        <begin position="54"/>
        <end position="75"/>
    </location>
</feature>
<proteinExistence type="predicted"/>
<dbReference type="GO" id="GO:0016747">
    <property type="term" value="F:acyltransferase activity, transferring groups other than amino-acyl groups"/>
    <property type="evidence" value="ECO:0007669"/>
    <property type="project" value="InterPro"/>
</dbReference>
<dbReference type="InterPro" id="IPR050879">
    <property type="entry name" value="Acyltransferase_3"/>
</dbReference>
<keyword evidence="1" id="KW-0812">Transmembrane</keyword>
<feature type="domain" description="Acyltransferase 3" evidence="2">
    <location>
        <begin position="29"/>
        <end position="360"/>
    </location>
</feature>
<dbReference type="AlphaFoldDB" id="A0A1A3GJT6"/>
<feature type="transmembrane region" description="Helical" evidence="1">
    <location>
        <begin position="345"/>
        <end position="364"/>
    </location>
</feature>
<name>A0A1A3GJT6_MYCMU</name>
<feature type="transmembrane region" description="Helical" evidence="1">
    <location>
        <begin position="320"/>
        <end position="339"/>
    </location>
</feature>